<protein>
    <submittedName>
        <fullName evidence="1">Uncharacterized protein</fullName>
    </submittedName>
</protein>
<evidence type="ECO:0000313" key="2">
    <source>
        <dbReference type="Proteomes" id="UP001165960"/>
    </source>
</evidence>
<reference evidence="1" key="1">
    <citation type="submission" date="2022-04" db="EMBL/GenBank/DDBJ databases">
        <title>Genome of the entomopathogenic fungus Entomophthora muscae.</title>
        <authorList>
            <person name="Elya C."/>
            <person name="Lovett B.R."/>
            <person name="Lee E."/>
            <person name="Macias A.M."/>
            <person name="Hajek A.E."/>
            <person name="De Bivort B.L."/>
            <person name="Kasson M.T."/>
            <person name="De Fine Licht H.H."/>
            <person name="Stajich J.E."/>
        </authorList>
    </citation>
    <scope>NUCLEOTIDE SEQUENCE</scope>
    <source>
        <strain evidence="1">Berkeley</strain>
    </source>
</reference>
<keyword evidence="2" id="KW-1185">Reference proteome</keyword>
<proteinExistence type="predicted"/>
<gene>
    <name evidence="1" type="ORF">DSO57_1012578</name>
</gene>
<organism evidence="1 2">
    <name type="scientific">Entomophthora muscae</name>
    <dbReference type="NCBI Taxonomy" id="34485"/>
    <lineage>
        <taxon>Eukaryota</taxon>
        <taxon>Fungi</taxon>
        <taxon>Fungi incertae sedis</taxon>
        <taxon>Zoopagomycota</taxon>
        <taxon>Entomophthoromycotina</taxon>
        <taxon>Entomophthoromycetes</taxon>
        <taxon>Entomophthorales</taxon>
        <taxon>Entomophthoraceae</taxon>
        <taxon>Entomophthora</taxon>
    </lineage>
</organism>
<name>A0ACC2UES6_9FUNG</name>
<dbReference type="EMBL" id="QTSX02000755">
    <property type="protein sequence ID" value="KAJ9085570.1"/>
    <property type="molecule type" value="Genomic_DNA"/>
</dbReference>
<evidence type="ECO:0000313" key="1">
    <source>
        <dbReference type="EMBL" id="KAJ9085570.1"/>
    </source>
</evidence>
<dbReference type="Proteomes" id="UP001165960">
    <property type="component" value="Unassembled WGS sequence"/>
</dbReference>
<accession>A0ACC2UES6</accession>
<comment type="caution">
    <text evidence="1">The sequence shown here is derived from an EMBL/GenBank/DDBJ whole genome shotgun (WGS) entry which is preliminary data.</text>
</comment>
<sequence length="238" mass="27173">MAPFLILTFGFASAIMLYEESPWKKERYSSSKGCSHAKDFGFLNHLKLGPMQHLSTIDQKVGMWSGSPGNFDAYHLKQNNLMKNMTDELDTSKFTSDTTSSVYGFRVEKSKPLDEPHACFENERCVFSVTYSAGGWQVSFTKEWLRIHFFEVDVLKRSYPRYEGSNVAMSFSFIGPSLLQLDFIPISWGIWWEKKALPNYPVERATFICEGMASKPDINGIPDGWLAPRITSLLYEVI</sequence>